<evidence type="ECO:0000256" key="1">
    <source>
        <dbReference type="SAM" id="Phobius"/>
    </source>
</evidence>
<organism evidence="2">
    <name type="scientific">Chromera velia CCMP2878</name>
    <dbReference type="NCBI Taxonomy" id="1169474"/>
    <lineage>
        <taxon>Eukaryota</taxon>
        <taxon>Sar</taxon>
        <taxon>Alveolata</taxon>
        <taxon>Colpodellida</taxon>
        <taxon>Chromeraceae</taxon>
        <taxon>Chromera</taxon>
    </lineage>
</organism>
<dbReference type="VEuPathDB" id="CryptoDB:Cvel_23038"/>
<keyword evidence="1" id="KW-0472">Membrane</keyword>
<evidence type="ECO:0000313" key="2">
    <source>
        <dbReference type="EMBL" id="CEM33090.1"/>
    </source>
</evidence>
<name>A0A0G4GRE4_9ALVE</name>
<dbReference type="AlphaFoldDB" id="A0A0G4GRE4"/>
<sequence length="915" mass="104242">MSLSRPEFVLRECVRASLVQLLGSSGCLSLHLINKDFRRTALKIAGSPHTDLLVLFEGGEGGASSELLQFALCLPAPPSIDSLFFVLAFHGRADLIRVVETGSKCRLPSPAWSPSLSCVERLDADEVALSLPEVRAVLCWIACLEGAAFGGRVELLKAQLNRVGRKWGLLWRVQEKDYWDKGTARESPVLFRLAELALENGHASVLKLLRDECEDFRMYPEEWRIRPSCWSEERPRGGDWRRRTGVLPLRQPLHLMEKKSGDKQRVAVVESLGSFWKEVEEEDLVVGDGRDREARCNVNERVLTAVRLGLRGGSECADSLNLESLDVSDHKTIVFLENVLWNSLAQGDTKLAERVLDVLPHGEEDRHRWGLRPFGLSPDMLEWLWERCKSLGVAFPLKDGDFCYRERGGVMGFSGALGELSRWLVEKKFHIFLSLPDPEADNGTETNTQEEEEPDALLGRVEDVHVSHLDHAVIVVESIVQSGKIDNVATEVARQLESMTGIWSESRRGVLELDLTEASFCYAARRQRFDICEALLKNFPWLAGYLRRNSPTKWGGVDLPARLFASNLSLLSQVWNPDRSVRPQNMLEPAAHPRWGGWGLQSEWENMSWSDRVDAFLEDLWRRGEEAEGVELLSFVSSKMKLNGRNFHPSAAAAVRYALPWGWDFYVECVSCDWEEDEPVEARYYTTGSLMRCHSRPFFLMDFQKPALVREILALASTQVLNSQKRQGYLRDLAVEMDEKGPEFAYFQVASILLESRYARGVLWLQSSDFRGWEESFARAVECFEVFTRWLVEAVGERQIRNLNLLRHLSSKHVDRLEELVVVVGKDGKGQGEGREWQSSEVLERLSFVLGVWRWWFDSEAVAARKRKTGRARQQQKNRKGDVCDSPTARFLCLLCVLSYFAFHILFWVHRMLPG</sequence>
<keyword evidence="1" id="KW-1133">Transmembrane helix</keyword>
<proteinExistence type="predicted"/>
<reference evidence="2" key="1">
    <citation type="submission" date="2014-11" db="EMBL/GenBank/DDBJ databases">
        <authorList>
            <person name="Otto D Thomas"/>
            <person name="Naeem Raeece"/>
        </authorList>
    </citation>
    <scope>NUCLEOTIDE SEQUENCE</scope>
</reference>
<dbReference type="PROSITE" id="PS51257">
    <property type="entry name" value="PROKAR_LIPOPROTEIN"/>
    <property type="match status" value="1"/>
</dbReference>
<gene>
    <name evidence="2" type="ORF">Cvel_23038</name>
</gene>
<accession>A0A0G4GRE4</accession>
<keyword evidence="1" id="KW-0812">Transmembrane</keyword>
<protein>
    <submittedName>
        <fullName evidence="2">Uncharacterized protein</fullName>
    </submittedName>
</protein>
<dbReference type="EMBL" id="CDMZ01001468">
    <property type="protein sequence ID" value="CEM33090.1"/>
    <property type="molecule type" value="Genomic_DNA"/>
</dbReference>
<feature type="transmembrane region" description="Helical" evidence="1">
    <location>
        <begin position="889"/>
        <end position="909"/>
    </location>
</feature>